<dbReference type="InterPro" id="IPR012337">
    <property type="entry name" value="RNaseH-like_sf"/>
</dbReference>
<dbReference type="SUPFAM" id="SSF53098">
    <property type="entry name" value="Ribonuclease H-like"/>
    <property type="match status" value="1"/>
</dbReference>
<dbReference type="InterPro" id="IPR014833">
    <property type="entry name" value="TnsA_N"/>
</dbReference>
<proteinExistence type="predicted"/>
<dbReference type="RefSeq" id="WP_241523019.1">
    <property type="nucleotide sequence ID" value="NZ_PTLZ01000001.1"/>
</dbReference>
<dbReference type="Pfam" id="PF09299">
    <property type="entry name" value="Mu-transpos_C"/>
    <property type="match status" value="1"/>
</dbReference>
<dbReference type="InterPro" id="IPR015378">
    <property type="entry name" value="Transposase-like_Mu_C"/>
</dbReference>
<name>A0A4R6GIT4_9BURK</name>
<comment type="caution">
    <text evidence="2">The sequence shown here is derived from an EMBL/GenBank/DDBJ whole genome shotgun (WGS) entry which is preliminary data.</text>
</comment>
<feature type="domain" description="Integrase catalytic" evidence="1">
    <location>
        <begin position="508"/>
        <end position="700"/>
    </location>
</feature>
<dbReference type="EMBL" id="SNWF01000004">
    <property type="protein sequence ID" value="TDN94767.1"/>
    <property type="molecule type" value="Genomic_DNA"/>
</dbReference>
<keyword evidence="3" id="KW-1185">Reference proteome</keyword>
<gene>
    <name evidence="2" type="ORF">EV677_1323</name>
</gene>
<reference evidence="2 3" key="1">
    <citation type="submission" date="2019-03" db="EMBL/GenBank/DDBJ databases">
        <title>Genomic Encyclopedia of Type Strains, Phase IV (KMG-IV): sequencing the most valuable type-strain genomes for metagenomic binning, comparative biology and taxonomic classification.</title>
        <authorList>
            <person name="Goeker M."/>
        </authorList>
    </citation>
    <scope>NUCLEOTIDE SEQUENCE [LARGE SCALE GENOMIC DNA]</scope>
    <source>
        <strain evidence="2 3">DSM 18555</strain>
    </source>
</reference>
<dbReference type="InterPro" id="IPR001584">
    <property type="entry name" value="Integrase_cat-core"/>
</dbReference>
<dbReference type="GO" id="GO:0003676">
    <property type="term" value="F:nucleic acid binding"/>
    <property type="evidence" value="ECO:0007669"/>
    <property type="project" value="InterPro"/>
</dbReference>
<evidence type="ECO:0000313" key="3">
    <source>
        <dbReference type="Proteomes" id="UP000294737"/>
    </source>
</evidence>
<protein>
    <submittedName>
        <fullName evidence="2">Putative transposase</fullName>
    </submittedName>
</protein>
<dbReference type="InterPro" id="IPR036397">
    <property type="entry name" value="RNaseH_sf"/>
</dbReference>
<dbReference type="GO" id="GO:0015074">
    <property type="term" value="P:DNA integration"/>
    <property type="evidence" value="ECO:0007669"/>
    <property type="project" value="InterPro"/>
</dbReference>
<dbReference type="Proteomes" id="UP000294737">
    <property type="component" value="Unassembled WGS sequence"/>
</dbReference>
<organism evidence="2 3">
    <name type="scientific">Herminiimonas fonticola</name>
    <dbReference type="NCBI Taxonomy" id="303380"/>
    <lineage>
        <taxon>Bacteria</taxon>
        <taxon>Pseudomonadati</taxon>
        <taxon>Pseudomonadota</taxon>
        <taxon>Betaproteobacteria</taxon>
        <taxon>Burkholderiales</taxon>
        <taxon>Oxalobacteraceae</taxon>
        <taxon>Herminiimonas</taxon>
    </lineage>
</organism>
<dbReference type="SUPFAM" id="SSF50610">
    <property type="entry name" value="mu transposase, C-terminal domain"/>
    <property type="match status" value="1"/>
</dbReference>
<dbReference type="PROSITE" id="PS50994">
    <property type="entry name" value="INTEGRASE"/>
    <property type="match status" value="1"/>
</dbReference>
<dbReference type="AlphaFoldDB" id="A0A4R6GIT4"/>
<dbReference type="Pfam" id="PF08722">
    <property type="entry name" value="Tn7_TnsA-like_N"/>
    <property type="match status" value="1"/>
</dbReference>
<evidence type="ECO:0000313" key="2">
    <source>
        <dbReference type="EMBL" id="TDN94767.1"/>
    </source>
</evidence>
<evidence type="ECO:0000259" key="1">
    <source>
        <dbReference type="PROSITE" id="PS50994"/>
    </source>
</evidence>
<dbReference type="Gene3D" id="3.30.420.10">
    <property type="entry name" value="Ribonuclease H-like superfamily/Ribonuclease H"/>
    <property type="match status" value="1"/>
</dbReference>
<dbReference type="InterPro" id="IPR009004">
    <property type="entry name" value="Transposase_Mu_C"/>
</dbReference>
<accession>A0A4R6GIT4</accession>
<sequence>MSAETNPLGMLMLDKTQLVDLFDRLETPRSGRVLVTNARTQAPVRSVKSRGSNVITLLASHKMGCEIRTESRHIEFAAAIEREYDPRVLEYYAQPCELKLELTDPATGEIRRITHFPDFLVIRRDGFTLEEWKSESKLERLAEMYPYRFVKGSDGRWYSPQIEKQLTELGIGYRIFSDLDLPRRRVDNLLHLADYFHPAAPPCDQQELVRLNAILAQQGCLHIAELMAQPFNFSADDLFKAIADNLAVADLDHELLSEPRRSRLYRDATFRDFVRAEQQPTVALGQERFVFEIAEGVCFLYESQQLVISLVGEKDIVCRKADGATLSLTRTWLTHAFESGQIVMDNPATHAGLDLVRHSQEALNSALHRRAILNDAEQQQVSERTMRRWLARQRAATSNGANDVLALVPRTTARGNRSERLSTEQVDMLHKIYETKWRTTEAKNYKNCHRELRVACDAIGIQAPSYPTLINYIKTQQTEGDVRTRHGKRMAYQNSEWTDFLRYDTPMHGSRPFQYIHVDHTQLDIELISSRSDKPLGRPWLSLAVDSYTRRIVALYLTYDPPSYRSVMMVMRDLVNRHERLPEFIVVDNGRDFMSEAFESFLQVMKVHLRFRPAGKPRHGAVLERMFGRAHSEYVHNLAGNTKETKNVRSLSGSHLPEKFAEWTLENMYCGLQAWAFDYYNQERHPALDCSPIELHAKGIRNSGARPQRQVLCNQDFLIATCPPADRGGVRKVHRQHGIKVNDMFYWNAEFRDHRISGQTLQVRYDPWDASSVYVRLKNQWVHARCRAMVQLGQLTETERKALTEEYRNHSKDQHDDEKAMQRLREFMQIFKPEGAMQIAMDRQQENKALYNHLQLSSINPVVQSIKTCLVEEASESAASLEISSVTPKLPMTHPQTTEHNLLPDFDNF</sequence>